<dbReference type="AlphaFoldDB" id="A0A4Y2JXY5"/>
<name>A0A4Y2JXY5_ARAVE</name>
<reference evidence="1 2" key="1">
    <citation type="journal article" date="2019" name="Sci. Rep.">
        <title>Orb-weaving spider Araneus ventricosus genome elucidates the spidroin gene catalogue.</title>
        <authorList>
            <person name="Kono N."/>
            <person name="Nakamura H."/>
            <person name="Ohtoshi R."/>
            <person name="Moran D.A.P."/>
            <person name="Shinohara A."/>
            <person name="Yoshida Y."/>
            <person name="Fujiwara M."/>
            <person name="Mori M."/>
            <person name="Tomita M."/>
            <person name="Arakawa K."/>
        </authorList>
    </citation>
    <scope>NUCLEOTIDE SEQUENCE [LARGE SCALE GENOMIC DNA]</scope>
</reference>
<comment type="caution">
    <text evidence="1">The sequence shown here is derived from an EMBL/GenBank/DDBJ whole genome shotgun (WGS) entry which is preliminary data.</text>
</comment>
<keyword evidence="2" id="KW-1185">Reference proteome</keyword>
<proteinExistence type="predicted"/>
<organism evidence="1 2">
    <name type="scientific">Araneus ventricosus</name>
    <name type="common">Orbweaver spider</name>
    <name type="synonym">Epeira ventricosa</name>
    <dbReference type="NCBI Taxonomy" id="182803"/>
    <lineage>
        <taxon>Eukaryota</taxon>
        <taxon>Metazoa</taxon>
        <taxon>Ecdysozoa</taxon>
        <taxon>Arthropoda</taxon>
        <taxon>Chelicerata</taxon>
        <taxon>Arachnida</taxon>
        <taxon>Araneae</taxon>
        <taxon>Araneomorphae</taxon>
        <taxon>Entelegynae</taxon>
        <taxon>Araneoidea</taxon>
        <taxon>Araneidae</taxon>
        <taxon>Araneus</taxon>
    </lineage>
</organism>
<protein>
    <submittedName>
        <fullName evidence="1">Uncharacterized protein</fullName>
    </submittedName>
</protein>
<sequence length="118" mass="13233">MSSILLNPGEKSGLKIIETVRREAHEPLHPSCTALIPSSNTAPTVQTSGGIVLIWKCFCWARLESATIFSNEMESPDYVRLLSNHLSPSMDCLFPEDNGIFQDDNGRTHRVRSVDNWF</sequence>
<accession>A0A4Y2JXY5</accession>
<dbReference type="GO" id="GO:0003676">
    <property type="term" value="F:nucleic acid binding"/>
    <property type="evidence" value="ECO:0007669"/>
    <property type="project" value="InterPro"/>
</dbReference>
<dbReference type="Gene3D" id="3.30.420.10">
    <property type="entry name" value="Ribonuclease H-like superfamily/Ribonuclease H"/>
    <property type="match status" value="1"/>
</dbReference>
<dbReference type="InterPro" id="IPR036397">
    <property type="entry name" value="RNaseH_sf"/>
</dbReference>
<evidence type="ECO:0000313" key="1">
    <source>
        <dbReference type="EMBL" id="GBM94940.1"/>
    </source>
</evidence>
<evidence type="ECO:0000313" key="2">
    <source>
        <dbReference type="Proteomes" id="UP000499080"/>
    </source>
</evidence>
<gene>
    <name evidence="1" type="ORF">AVEN_82894_1</name>
</gene>
<dbReference type="EMBL" id="BGPR01004013">
    <property type="protein sequence ID" value="GBM94940.1"/>
    <property type="molecule type" value="Genomic_DNA"/>
</dbReference>
<dbReference type="Proteomes" id="UP000499080">
    <property type="component" value="Unassembled WGS sequence"/>
</dbReference>